<feature type="region of interest" description="Disordered" evidence="1">
    <location>
        <begin position="8"/>
        <end position="35"/>
    </location>
</feature>
<organism evidence="4 5">
    <name type="scientific">Antribacter soli</name>
    <dbReference type="NCBI Taxonomy" id="2910976"/>
    <lineage>
        <taxon>Bacteria</taxon>
        <taxon>Bacillati</taxon>
        <taxon>Actinomycetota</taxon>
        <taxon>Actinomycetes</taxon>
        <taxon>Micrococcales</taxon>
        <taxon>Promicromonosporaceae</taxon>
        <taxon>Antribacter</taxon>
    </lineage>
</organism>
<dbReference type="PROSITE" id="PS50231">
    <property type="entry name" value="RICIN_B_LECTIN"/>
    <property type="match status" value="1"/>
</dbReference>
<gene>
    <name evidence="3" type="ORF">L1785_01645</name>
    <name evidence="4" type="ORF">L1785_20945</name>
</gene>
<dbReference type="Pfam" id="PF00652">
    <property type="entry name" value="Ricin_B_lectin"/>
    <property type="match status" value="1"/>
</dbReference>
<protein>
    <submittedName>
        <fullName evidence="4">RICIN domain-containing protein</fullName>
    </submittedName>
</protein>
<evidence type="ECO:0000313" key="4">
    <source>
        <dbReference type="EMBL" id="MCF4123437.1"/>
    </source>
</evidence>
<dbReference type="AlphaFoldDB" id="A0AA41UB62"/>
<evidence type="ECO:0000313" key="3">
    <source>
        <dbReference type="EMBL" id="MCF4119675.1"/>
    </source>
</evidence>
<proteinExistence type="predicted"/>
<dbReference type="EMBL" id="JAKGSG010000006">
    <property type="protein sequence ID" value="MCF4119675.1"/>
    <property type="molecule type" value="Genomic_DNA"/>
</dbReference>
<dbReference type="InterPro" id="IPR035992">
    <property type="entry name" value="Ricin_B-like_lectins"/>
</dbReference>
<accession>A0AA41UB62</accession>
<comment type="caution">
    <text evidence="4">The sequence shown here is derived from an EMBL/GenBank/DDBJ whole genome shotgun (WGS) entry which is preliminary data.</text>
</comment>
<dbReference type="RefSeq" id="WP_236087389.1">
    <property type="nucleotide sequence ID" value="NZ_JAKGSG010000006.1"/>
</dbReference>
<sequence length="133" mass="14468">MKVLSLALSPASRSIRPPTSSGTPGRARQGRGSDRREWRFRYSLVFSVTGTNRISTGGKCLDAESNGTANGTRVIWWACGSGTNQQWTFQPDGTIKGVQSGKCLDVRQAATGNNSVLILWTCSAANNQKWTRF</sequence>
<name>A0AA41UB62_9MICO</name>
<evidence type="ECO:0000259" key="2">
    <source>
        <dbReference type="SMART" id="SM00458"/>
    </source>
</evidence>
<reference evidence="4" key="1">
    <citation type="submission" date="2022-01" db="EMBL/GenBank/DDBJ databases">
        <title>Antribacter sp. nov., isolated from Guizhou of China.</title>
        <authorList>
            <person name="Chengliang C."/>
            <person name="Ya Z."/>
        </authorList>
    </citation>
    <scope>NUCLEOTIDE SEQUENCE</scope>
    <source>
        <strain evidence="4">KLBMP 9083</strain>
    </source>
</reference>
<evidence type="ECO:0000256" key="1">
    <source>
        <dbReference type="SAM" id="MobiDB-lite"/>
    </source>
</evidence>
<dbReference type="Proteomes" id="UP001165405">
    <property type="component" value="Unassembled WGS sequence"/>
</dbReference>
<dbReference type="InterPro" id="IPR000772">
    <property type="entry name" value="Ricin_B_lectin"/>
</dbReference>
<dbReference type="EMBL" id="JAKGSG010000060">
    <property type="protein sequence ID" value="MCF4123437.1"/>
    <property type="molecule type" value="Genomic_DNA"/>
</dbReference>
<dbReference type="SMART" id="SM00458">
    <property type="entry name" value="RICIN"/>
    <property type="match status" value="1"/>
</dbReference>
<evidence type="ECO:0000313" key="5">
    <source>
        <dbReference type="Proteomes" id="UP001165405"/>
    </source>
</evidence>
<dbReference type="SUPFAM" id="SSF50370">
    <property type="entry name" value="Ricin B-like lectins"/>
    <property type="match status" value="1"/>
</dbReference>
<dbReference type="Gene3D" id="2.80.10.50">
    <property type="match status" value="1"/>
</dbReference>
<feature type="domain" description="Ricin B lectin" evidence="2">
    <location>
        <begin position="9"/>
        <end position="133"/>
    </location>
</feature>
<keyword evidence="5" id="KW-1185">Reference proteome</keyword>